<evidence type="ECO:0000256" key="1">
    <source>
        <dbReference type="ARBA" id="ARBA00003257"/>
    </source>
</evidence>
<keyword evidence="9 18" id="KW-0999">Mitochondrion inner membrane</keyword>
<comment type="subcellular location">
    <subcellularLocation>
        <location evidence="2 18">Mitochondrion inner membrane</location>
        <topology evidence="2 18">Multi-pass membrane protein</topology>
    </subcellularLocation>
</comment>
<evidence type="ECO:0000313" key="20">
    <source>
        <dbReference type="EMBL" id="AOY40085.1"/>
    </source>
</evidence>
<organism evidence="20">
    <name type="scientific">Scolytinae sp. BMNH 1043104</name>
    <dbReference type="NCBI Taxonomy" id="1903796"/>
    <lineage>
        <taxon>Eukaryota</taxon>
        <taxon>Metazoa</taxon>
        <taxon>Ecdysozoa</taxon>
        <taxon>Arthropoda</taxon>
        <taxon>Hexapoda</taxon>
        <taxon>Insecta</taxon>
        <taxon>Pterygota</taxon>
        <taxon>Neoptera</taxon>
        <taxon>Endopterygota</taxon>
        <taxon>Coleoptera</taxon>
        <taxon>Polyphaga</taxon>
        <taxon>Cucujiformia</taxon>
        <taxon>Curculionidae</taxon>
        <taxon>Scolytinae</taxon>
    </lineage>
</organism>
<dbReference type="GO" id="GO:0005743">
    <property type="term" value="C:mitochondrial inner membrane"/>
    <property type="evidence" value="ECO:0007669"/>
    <property type="project" value="UniProtKB-SubCell"/>
</dbReference>
<evidence type="ECO:0000256" key="2">
    <source>
        <dbReference type="ARBA" id="ARBA00004448"/>
    </source>
</evidence>
<keyword evidence="11 18" id="KW-0249">Electron transport</keyword>
<evidence type="ECO:0000256" key="15">
    <source>
        <dbReference type="ARBA" id="ARBA00023128"/>
    </source>
</evidence>
<feature type="transmembrane region" description="Helical" evidence="18">
    <location>
        <begin position="12"/>
        <end position="38"/>
    </location>
</feature>
<evidence type="ECO:0000256" key="13">
    <source>
        <dbReference type="ARBA" id="ARBA00023027"/>
    </source>
</evidence>
<dbReference type="GO" id="GO:0008137">
    <property type="term" value="F:NADH dehydrogenase (ubiquinone) activity"/>
    <property type="evidence" value="ECO:0007669"/>
    <property type="project" value="UniProtKB-EC"/>
</dbReference>
<evidence type="ECO:0000256" key="14">
    <source>
        <dbReference type="ARBA" id="ARBA00023075"/>
    </source>
</evidence>
<evidence type="ECO:0000256" key="6">
    <source>
        <dbReference type="ARBA" id="ARBA00022448"/>
    </source>
</evidence>
<dbReference type="GO" id="GO:0006120">
    <property type="term" value="P:mitochondrial electron transport, NADH to ubiquinone"/>
    <property type="evidence" value="ECO:0007669"/>
    <property type="project" value="InterPro"/>
</dbReference>
<gene>
    <name evidence="20" type="primary">nad2</name>
</gene>
<dbReference type="EC" id="7.1.1.2" evidence="4 18"/>
<evidence type="ECO:0000259" key="19">
    <source>
        <dbReference type="Pfam" id="PF00361"/>
    </source>
</evidence>
<evidence type="ECO:0000256" key="17">
    <source>
        <dbReference type="ARBA" id="ARBA00049551"/>
    </source>
</evidence>
<geneLocation type="mitochondrion" evidence="20"/>
<comment type="catalytic activity">
    <reaction evidence="17 18">
        <text>a ubiquinone + NADH + 5 H(+)(in) = a ubiquinol + NAD(+) + 4 H(+)(out)</text>
        <dbReference type="Rhea" id="RHEA:29091"/>
        <dbReference type="Rhea" id="RHEA-COMP:9565"/>
        <dbReference type="Rhea" id="RHEA-COMP:9566"/>
        <dbReference type="ChEBI" id="CHEBI:15378"/>
        <dbReference type="ChEBI" id="CHEBI:16389"/>
        <dbReference type="ChEBI" id="CHEBI:17976"/>
        <dbReference type="ChEBI" id="CHEBI:57540"/>
        <dbReference type="ChEBI" id="CHEBI:57945"/>
        <dbReference type="EC" id="7.1.1.2"/>
    </reaction>
</comment>
<keyword evidence="14 18" id="KW-0830">Ubiquinone</keyword>
<dbReference type="PANTHER" id="PTHR46552:SF1">
    <property type="entry name" value="NADH-UBIQUINONE OXIDOREDUCTASE CHAIN 2"/>
    <property type="match status" value="1"/>
</dbReference>
<feature type="transmembrane region" description="Helical" evidence="18">
    <location>
        <begin position="236"/>
        <end position="256"/>
    </location>
</feature>
<name>A0A343A6A6_9CUCU</name>
<feature type="transmembrane region" description="Helical" evidence="18">
    <location>
        <begin position="309"/>
        <end position="331"/>
    </location>
</feature>
<keyword evidence="10 18" id="KW-1278">Translocase</keyword>
<evidence type="ECO:0000256" key="11">
    <source>
        <dbReference type="ARBA" id="ARBA00022982"/>
    </source>
</evidence>
<keyword evidence="8 18" id="KW-0812">Transmembrane</keyword>
<sequence length="332" mass="38119">MLKFFKFLFSSTLVLGSLISISSLSWFCTWMGLEINLLSFIPLMKTPNSKYSSESISKYFMTQAMASFILLFSVIMSTNYNEFSFELSSYTMNIVMSSTIMMKMGAAPLHFWLPEVASGISWNSNMILLTWQKVAPMIILSYIVLMPKMMILFIVMSSVIGSILGLNQTCLRKILAYSSINHMSWMLASILCSMNTWLMYFSIYSMMNLVIIINLKSWKIMFISQLNNIKNNSDKMLFMMNFFSLGGLPPFVGFLPKWITIQQLSNNSLFMLTLVMILFTLVTLFFYLRISFSSMSLYSSTSNMNKNKMNNTLSIITLAIFPMMMIFSFTVL</sequence>
<evidence type="ECO:0000256" key="7">
    <source>
        <dbReference type="ARBA" id="ARBA00022660"/>
    </source>
</evidence>
<evidence type="ECO:0000256" key="10">
    <source>
        <dbReference type="ARBA" id="ARBA00022967"/>
    </source>
</evidence>
<evidence type="ECO:0000256" key="9">
    <source>
        <dbReference type="ARBA" id="ARBA00022792"/>
    </source>
</evidence>
<reference evidence="20" key="1">
    <citation type="submission" date="2016-04" db="EMBL/GenBank/DDBJ databases">
        <title>Mitochondria of Scolytid beetles.</title>
        <authorList>
            <person name="Miller K."/>
            <person name="Linard B."/>
            <person name="Vogler A.P."/>
        </authorList>
    </citation>
    <scope>NUCLEOTIDE SEQUENCE</scope>
</reference>
<feature type="transmembrane region" description="Helical" evidence="18">
    <location>
        <begin position="59"/>
        <end position="78"/>
    </location>
</feature>
<protein>
    <recommendedName>
        <fullName evidence="5 18">NADH-ubiquinone oxidoreductase chain 2</fullName>
        <ecNumber evidence="4 18">7.1.1.2</ecNumber>
    </recommendedName>
</protein>
<evidence type="ECO:0000256" key="5">
    <source>
        <dbReference type="ARBA" id="ARBA00021008"/>
    </source>
</evidence>
<dbReference type="AlphaFoldDB" id="A0A343A6A6"/>
<evidence type="ECO:0000256" key="18">
    <source>
        <dbReference type="RuleBase" id="RU003403"/>
    </source>
</evidence>
<feature type="domain" description="NADH:quinone oxidoreductase/Mrp antiporter transmembrane" evidence="19">
    <location>
        <begin position="24"/>
        <end position="278"/>
    </location>
</feature>
<dbReference type="InterPro" id="IPR001750">
    <property type="entry name" value="ND/Mrp_TM"/>
</dbReference>
<evidence type="ECO:0000256" key="4">
    <source>
        <dbReference type="ARBA" id="ARBA00012944"/>
    </source>
</evidence>
<dbReference type="EMBL" id="KX035197">
    <property type="protein sequence ID" value="AOY40085.1"/>
    <property type="molecule type" value="Genomic_DNA"/>
</dbReference>
<feature type="transmembrane region" description="Helical" evidence="18">
    <location>
        <begin position="268"/>
        <end position="288"/>
    </location>
</feature>
<comment type="similarity">
    <text evidence="3 18">Belongs to the complex I subunit 2 family.</text>
</comment>
<feature type="transmembrane region" description="Helical" evidence="18">
    <location>
        <begin position="197"/>
        <end position="215"/>
    </location>
</feature>
<evidence type="ECO:0000256" key="8">
    <source>
        <dbReference type="ARBA" id="ARBA00022692"/>
    </source>
</evidence>
<dbReference type="PANTHER" id="PTHR46552">
    <property type="entry name" value="NADH-UBIQUINONE OXIDOREDUCTASE CHAIN 2"/>
    <property type="match status" value="1"/>
</dbReference>
<keyword evidence="12 18" id="KW-1133">Transmembrane helix</keyword>
<evidence type="ECO:0000256" key="3">
    <source>
        <dbReference type="ARBA" id="ARBA00007012"/>
    </source>
</evidence>
<comment type="function">
    <text evidence="1">Core subunit of the mitochondrial membrane respiratory chain NADH dehydrogenase (Complex I) that is believed to belong to the minimal assembly required for catalysis. Complex I functions in the transfer of electrons from NADH to the respiratory chain. The immediate electron acceptor for the enzyme is believed to be ubiquinone.</text>
</comment>
<keyword evidence="7 18" id="KW-0679">Respiratory chain</keyword>
<keyword evidence="15 18" id="KW-0496">Mitochondrion</keyword>
<comment type="function">
    <text evidence="18">Core subunit of the mitochondrial membrane respiratory chain NADH dehydrogenase (Complex I) which catalyzes electron transfer from NADH through the respiratory chain, using ubiquinone as an electron acceptor. Essential for the catalytic activity and assembly of complex I.</text>
</comment>
<dbReference type="InterPro" id="IPR050175">
    <property type="entry name" value="Complex_I_Subunit_2"/>
</dbReference>
<evidence type="ECO:0000256" key="12">
    <source>
        <dbReference type="ARBA" id="ARBA00022989"/>
    </source>
</evidence>
<dbReference type="PRINTS" id="PR01436">
    <property type="entry name" value="NADHDHGNASE2"/>
</dbReference>
<dbReference type="InterPro" id="IPR003917">
    <property type="entry name" value="NADH_UbQ_OxRdtase_chain2"/>
</dbReference>
<keyword evidence="16 18" id="KW-0472">Membrane</keyword>
<evidence type="ECO:0000256" key="16">
    <source>
        <dbReference type="ARBA" id="ARBA00023136"/>
    </source>
</evidence>
<proteinExistence type="inferred from homology"/>
<keyword evidence="6" id="KW-0813">Transport</keyword>
<dbReference type="Pfam" id="PF00361">
    <property type="entry name" value="Proton_antipo_M"/>
    <property type="match status" value="1"/>
</dbReference>
<accession>A0A343A6A6</accession>
<keyword evidence="13 18" id="KW-0520">NAD</keyword>